<dbReference type="InterPro" id="IPR013785">
    <property type="entry name" value="Aldolase_TIM"/>
</dbReference>
<dbReference type="InterPro" id="IPR012840">
    <property type="entry name" value="NrdG2"/>
</dbReference>
<comment type="caution">
    <text evidence="6">The sequence shown here is derived from an EMBL/GenBank/DDBJ whole genome shotgun (WGS) entry which is preliminary data.</text>
</comment>
<keyword evidence="4" id="KW-0411">Iron-sulfur</keyword>
<dbReference type="PANTHER" id="PTHR11228:SF27">
    <property type="entry name" value="GLYCYL-RADICAL ENZYME ACTIVATING ENZYME MJ1227-RELATED"/>
    <property type="match status" value="1"/>
</dbReference>
<dbReference type="GO" id="GO:0003824">
    <property type="term" value="F:catalytic activity"/>
    <property type="evidence" value="ECO:0007669"/>
    <property type="project" value="InterPro"/>
</dbReference>
<dbReference type="InterPro" id="IPR050377">
    <property type="entry name" value="Radical_SAM_PqqE_MftC-like"/>
</dbReference>
<evidence type="ECO:0000259" key="5">
    <source>
        <dbReference type="PROSITE" id="PS51918"/>
    </source>
</evidence>
<dbReference type="InterPro" id="IPR058240">
    <property type="entry name" value="rSAM_sf"/>
</dbReference>
<dbReference type="SUPFAM" id="SSF102114">
    <property type="entry name" value="Radical SAM enzymes"/>
    <property type="match status" value="1"/>
</dbReference>
<evidence type="ECO:0000256" key="1">
    <source>
        <dbReference type="ARBA" id="ARBA00022691"/>
    </source>
</evidence>
<evidence type="ECO:0000313" key="6">
    <source>
        <dbReference type="EMBL" id="RXZ61501.1"/>
    </source>
</evidence>
<keyword evidence="7" id="KW-1185">Reference proteome</keyword>
<feature type="domain" description="Radical SAM core" evidence="5">
    <location>
        <begin position="13"/>
        <end position="225"/>
    </location>
</feature>
<dbReference type="Pfam" id="PF04055">
    <property type="entry name" value="Radical_SAM"/>
    <property type="match status" value="1"/>
</dbReference>
<dbReference type="RefSeq" id="WP_129224254.1">
    <property type="nucleotide sequence ID" value="NZ_SDOZ01000002.1"/>
</dbReference>
<dbReference type="CDD" id="cd01335">
    <property type="entry name" value="Radical_SAM"/>
    <property type="match status" value="1"/>
</dbReference>
<dbReference type="Gene3D" id="3.20.20.70">
    <property type="entry name" value="Aldolase class I"/>
    <property type="match status" value="1"/>
</dbReference>
<name>A0A4Q2KE67_9FIRM</name>
<dbReference type="GO" id="GO:0046872">
    <property type="term" value="F:metal ion binding"/>
    <property type="evidence" value="ECO:0007669"/>
    <property type="project" value="UniProtKB-KW"/>
</dbReference>
<evidence type="ECO:0000313" key="7">
    <source>
        <dbReference type="Proteomes" id="UP000291269"/>
    </source>
</evidence>
<organism evidence="6 7">
    <name type="scientific">Candidatus Borkfalkia ceftriaxoniphila</name>
    <dbReference type="NCBI Taxonomy" id="2508949"/>
    <lineage>
        <taxon>Bacteria</taxon>
        <taxon>Bacillati</taxon>
        <taxon>Bacillota</taxon>
        <taxon>Clostridia</taxon>
        <taxon>Christensenellales</taxon>
        <taxon>Christensenellaceae</taxon>
        <taxon>Candidatus Borkfalkia</taxon>
    </lineage>
</organism>
<evidence type="ECO:0000256" key="4">
    <source>
        <dbReference type="ARBA" id="ARBA00023014"/>
    </source>
</evidence>
<evidence type="ECO:0000256" key="2">
    <source>
        <dbReference type="ARBA" id="ARBA00022723"/>
    </source>
</evidence>
<accession>A0A4Q2KE67</accession>
<dbReference type="PANTHER" id="PTHR11228">
    <property type="entry name" value="RADICAL SAM DOMAIN PROTEIN"/>
    <property type="match status" value="1"/>
</dbReference>
<gene>
    <name evidence="6" type="ORF">ESZ91_03665</name>
</gene>
<proteinExistence type="predicted"/>
<dbReference type="PROSITE" id="PS51918">
    <property type="entry name" value="RADICAL_SAM"/>
    <property type="match status" value="1"/>
</dbReference>
<protein>
    <submittedName>
        <fullName evidence="6">Anaerobic ribonucleoside-triphosphate reductase activating protein</fullName>
    </submittedName>
</protein>
<dbReference type="AlphaFoldDB" id="A0A4Q2KE67"/>
<dbReference type="Proteomes" id="UP000291269">
    <property type="component" value="Unassembled WGS sequence"/>
</dbReference>
<sequence length="227" mass="25682">MMISGLQKLTLLDFPQKVACTVFLGGCNLRCPFCQNGEILDGRTAGMTEDDFFAFLKKRQKILDGVCVSGGEPLLHEGIFSFIEKIRALGYAVKLDTNGTFPVRLKRLVQEKLIDYVAMDIKNSPKKYARTAGAAVDLENIRESAAFLMESDFDYEFRTTVVAKYHRAEDFIAIGEWLRGAKKYFLQNFVDSEFVLEKGLTAYSDEDLQAFKQLLLPYIPTTKIRGE</sequence>
<dbReference type="OrthoDB" id="9782387at2"/>
<reference evidence="6 7" key="1">
    <citation type="journal article" date="2019" name="Gut">
        <title>Antibiotics-induced monodominance of a novel gut bacterial order.</title>
        <authorList>
            <person name="Hildebrand F."/>
            <person name="Moitinho-Silva L."/>
            <person name="Blasche S."/>
            <person name="Jahn M.T."/>
            <person name="Gossmann T.I."/>
            <person name="Heuerta-Cepas J."/>
            <person name="Hercog R."/>
            <person name="Luetge M."/>
            <person name="Bahram M."/>
            <person name="Pryszlak A."/>
            <person name="Alves R.J."/>
            <person name="Waszak S.M."/>
            <person name="Zhu A."/>
            <person name="Ye L."/>
            <person name="Costea P.I."/>
            <person name="Aalvink S."/>
            <person name="Belzer C."/>
            <person name="Forslund S.K."/>
            <person name="Sunagawa S."/>
            <person name="Hentschel U."/>
            <person name="Merten C."/>
            <person name="Patil K.R."/>
            <person name="Benes V."/>
            <person name="Bork P."/>
        </authorList>
    </citation>
    <scope>NUCLEOTIDE SEQUENCE [LARGE SCALE GENOMIC DNA]</scope>
    <source>
        <strain evidence="6 7">HDS1380</strain>
    </source>
</reference>
<dbReference type="NCBIfam" id="TIGR02495">
    <property type="entry name" value="NrdG2"/>
    <property type="match status" value="1"/>
</dbReference>
<keyword evidence="2" id="KW-0479">Metal-binding</keyword>
<dbReference type="InterPro" id="IPR007197">
    <property type="entry name" value="rSAM"/>
</dbReference>
<dbReference type="EMBL" id="SDOZ01000002">
    <property type="protein sequence ID" value="RXZ61501.1"/>
    <property type="molecule type" value="Genomic_DNA"/>
</dbReference>
<dbReference type="GO" id="GO:0051536">
    <property type="term" value="F:iron-sulfur cluster binding"/>
    <property type="evidence" value="ECO:0007669"/>
    <property type="project" value="UniProtKB-KW"/>
</dbReference>
<dbReference type="SFLD" id="SFLDS00029">
    <property type="entry name" value="Radical_SAM"/>
    <property type="match status" value="1"/>
</dbReference>
<keyword evidence="3" id="KW-0408">Iron</keyword>
<dbReference type="SFLD" id="SFLDG01094">
    <property type="entry name" value="Uncharacterised_Radical_SAM_Su"/>
    <property type="match status" value="1"/>
</dbReference>
<evidence type="ECO:0000256" key="3">
    <source>
        <dbReference type="ARBA" id="ARBA00023004"/>
    </source>
</evidence>
<keyword evidence="1" id="KW-0949">S-adenosyl-L-methionine</keyword>